<feature type="compositionally biased region" description="Basic and acidic residues" evidence="4">
    <location>
        <begin position="915"/>
        <end position="930"/>
    </location>
</feature>
<feature type="compositionally biased region" description="Acidic residues" evidence="4">
    <location>
        <begin position="966"/>
        <end position="975"/>
    </location>
</feature>
<dbReference type="GO" id="GO:0033314">
    <property type="term" value="P:mitotic DNA replication checkpoint signaling"/>
    <property type="evidence" value="ECO:0007669"/>
    <property type="project" value="TreeGrafter"/>
</dbReference>
<feature type="compositionally biased region" description="Acidic residues" evidence="4">
    <location>
        <begin position="698"/>
        <end position="727"/>
    </location>
</feature>
<dbReference type="Proteomes" id="UP000198287">
    <property type="component" value="Unassembled WGS sequence"/>
</dbReference>
<comment type="caution">
    <text evidence="5">The sequence shown here is derived from an EMBL/GenBank/DDBJ whole genome shotgun (WGS) entry which is preliminary data.</text>
</comment>
<feature type="compositionally biased region" description="Basic and acidic residues" evidence="4">
    <location>
        <begin position="1014"/>
        <end position="1026"/>
    </location>
</feature>
<evidence type="ECO:0000256" key="1">
    <source>
        <dbReference type="ARBA" id="ARBA00004123"/>
    </source>
</evidence>
<proteinExistence type="predicted"/>
<dbReference type="OMA" id="ERFNFRP"/>
<feature type="compositionally biased region" description="Low complexity" evidence="4">
    <location>
        <begin position="104"/>
        <end position="114"/>
    </location>
</feature>
<comment type="subcellular location">
    <subcellularLocation>
        <location evidence="1">Nucleus</location>
    </subcellularLocation>
</comment>
<evidence type="ECO:0000313" key="5">
    <source>
        <dbReference type="EMBL" id="OXA41758.1"/>
    </source>
</evidence>
<feature type="region of interest" description="Disordered" evidence="4">
    <location>
        <begin position="1137"/>
        <end position="1160"/>
    </location>
</feature>
<keyword evidence="2" id="KW-0597">Phosphoprotein</keyword>
<accession>A0A226DA49</accession>
<name>A0A226DA49_FOLCA</name>
<dbReference type="PANTHER" id="PTHR14396:SF10">
    <property type="entry name" value="CLASPIN"/>
    <property type="match status" value="1"/>
</dbReference>
<organism evidence="5 6">
    <name type="scientific">Folsomia candida</name>
    <name type="common">Springtail</name>
    <dbReference type="NCBI Taxonomy" id="158441"/>
    <lineage>
        <taxon>Eukaryota</taxon>
        <taxon>Metazoa</taxon>
        <taxon>Ecdysozoa</taxon>
        <taxon>Arthropoda</taxon>
        <taxon>Hexapoda</taxon>
        <taxon>Collembola</taxon>
        <taxon>Entomobryomorpha</taxon>
        <taxon>Isotomoidea</taxon>
        <taxon>Isotomidae</taxon>
        <taxon>Proisotominae</taxon>
        <taxon>Folsomia</taxon>
    </lineage>
</organism>
<dbReference type="GO" id="GO:0007095">
    <property type="term" value="P:mitotic G2 DNA damage checkpoint signaling"/>
    <property type="evidence" value="ECO:0007669"/>
    <property type="project" value="TreeGrafter"/>
</dbReference>
<dbReference type="OrthoDB" id="6630616at2759"/>
<dbReference type="PANTHER" id="PTHR14396">
    <property type="entry name" value="CLASPIN"/>
    <property type="match status" value="1"/>
</dbReference>
<protein>
    <submittedName>
        <fullName evidence="5">Claspin</fullName>
    </submittedName>
</protein>
<feature type="compositionally biased region" description="Acidic residues" evidence="4">
    <location>
        <begin position="742"/>
        <end position="779"/>
    </location>
</feature>
<evidence type="ECO:0000313" key="6">
    <source>
        <dbReference type="Proteomes" id="UP000198287"/>
    </source>
</evidence>
<gene>
    <name evidence="5" type="ORF">Fcan01_23441</name>
</gene>
<feature type="region of interest" description="Disordered" evidence="4">
    <location>
        <begin position="910"/>
        <end position="1033"/>
    </location>
</feature>
<feature type="compositionally biased region" description="Acidic residues" evidence="4">
    <location>
        <begin position="937"/>
        <end position="949"/>
    </location>
</feature>
<feature type="region of interest" description="Disordered" evidence="4">
    <location>
        <begin position="698"/>
        <end position="800"/>
    </location>
</feature>
<feature type="region of interest" description="Disordered" evidence="4">
    <location>
        <begin position="1264"/>
        <end position="1293"/>
    </location>
</feature>
<reference evidence="5 6" key="1">
    <citation type="submission" date="2015-12" db="EMBL/GenBank/DDBJ databases">
        <title>The genome of Folsomia candida.</title>
        <authorList>
            <person name="Faddeeva A."/>
            <person name="Derks M.F."/>
            <person name="Anvar Y."/>
            <person name="Smit S."/>
            <person name="Van Straalen N."/>
            <person name="Roelofs D."/>
        </authorList>
    </citation>
    <scope>NUCLEOTIDE SEQUENCE [LARGE SCALE GENOMIC DNA]</scope>
    <source>
        <strain evidence="5 6">VU population</strain>
        <tissue evidence="5">Whole body</tissue>
    </source>
</reference>
<dbReference type="GO" id="GO:0010997">
    <property type="term" value="F:anaphase-promoting complex binding"/>
    <property type="evidence" value="ECO:0007669"/>
    <property type="project" value="TreeGrafter"/>
</dbReference>
<dbReference type="GO" id="GO:0005634">
    <property type="term" value="C:nucleus"/>
    <property type="evidence" value="ECO:0007669"/>
    <property type="project" value="UniProtKB-SubCell"/>
</dbReference>
<evidence type="ECO:0000256" key="4">
    <source>
        <dbReference type="SAM" id="MobiDB-lite"/>
    </source>
</evidence>
<evidence type="ECO:0000256" key="3">
    <source>
        <dbReference type="ARBA" id="ARBA00023242"/>
    </source>
</evidence>
<evidence type="ECO:0000256" key="2">
    <source>
        <dbReference type="ARBA" id="ARBA00022553"/>
    </source>
</evidence>
<feature type="region of interest" description="Disordered" evidence="4">
    <location>
        <begin position="1336"/>
        <end position="1385"/>
    </location>
</feature>
<feature type="region of interest" description="Disordered" evidence="4">
    <location>
        <begin position="1046"/>
        <end position="1084"/>
    </location>
</feature>
<keyword evidence="6" id="KW-1185">Reference proteome</keyword>
<feature type="compositionally biased region" description="Acidic residues" evidence="4">
    <location>
        <begin position="1052"/>
        <end position="1080"/>
    </location>
</feature>
<feature type="compositionally biased region" description="Acidic residues" evidence="4">
    <location>
        <begin position="987"/>
        <end position="1013"/>
    </location>
</feature>
<dbReference type="STRING" id="158441.A0A226DA49"/>
<dbReference type="EMBL" id="LNIX01000028">
    <property type="protein sequence ID" value="OXA41758.1"/>
    <property type="molecule type" value="Genomic_DNA"/>
</dbReference>
<feature type="compositionally biased region" description="Acidic residues" evidence="4">
    <location>
        <begin position="1145"/>
        <end position="1157"/>
    </location>
</feature>
<feature type="region of interest" description="Disordered" evidence="4">
    <location>
        <begin position="1"/>
        <end position="253"/>
    </location>
</feature>
<sequence>MELSILSEMENISNLHDPPQPEVEAGDFLLTKSPSPLPAAEDNEDLGADQSDNDNMVIAEEKSDDDDEDRNISFRSKKKTRFITSDDEDEDSDSPHKSPEKSRSPSPSSLSPPSDVHDSADDEQLLDIPSTTYGRSSSFKNRRQVSSPTPPSPPKSQERSAFSLKTLDPDIYGDDSEEEVRSLHSYHGGNSSDSDHHRENDDNENEQNNKKTGKTKKKRKEPLPKRKASEKARETMMKELASKTQKMVRESRIELPYHKPKQLTLDEFLKRRNRARAPLLESLVQSGENLGCGARNGISMEEDVLPILAEVEKDDEEIRRNKELADMLEKVEPIVVLDTLPMSSPLGDNVEMEVNDEEKQVIPSEDHHQEEEGVDLVNATIVTEEKDDVDKGAKEMPSKIDNDDIITDEVKQLVEEPVITFAQDDAINTDKKTEDNDNPPTFDEPLVVVEPENQTVVIPSSPIKNQEDDPTPNITTTLEDPTSTFIQDEAALNAFLSENKPKPKKLTIKEMIMRMPGYDKIAQMKPVIGGVRKGFRVNPNEIIDLRDDLDKNKPSKNAKAMDTLISRFAKHACAGASSNVEDSKPQHYKLHSIYLSVNKIEKDSQGMLHSVVDDIDYVSTPVDDDLDIITKITRTTGSSPREQVPGEKMFRLKKALKDSIRAKKAKEYEERIKLHSMYNDELEFKDDLPDDEIILDDEEGEGGVSSEEDEEDDEEFDEEEEEEEDVEVVSGTKKKRKRLLYVDDEAEDEDGDQMSSSDDDDVDDIDGDDEGDVELEDVENSQSQSSKVENSEDTTDFKSQIPKTVVSDLASQSQPVDQIAQLLSKTGNAIDAKDLDLSNLCSGRFPSQEVPLTPFESQAQDCFGFDEDDDEELGNMSLTSYATTPGTGASNINNDTSIVSIPIVGDAEEAEIDLNESKSATEKKSDETPKRNHNSIFEEDIENASDNDDIVQQPKKIKPKRLHFSDDEEENDDKNEIETSAMSSHDDNDENETNDVPDEIPNYDDEDDDEEAEFERQLIRQKEQQKAKPKGLFGANGLLRKKFVEHEADLSGSDDDSGDEDEQGLNFYEQEDGDDEELDEDAVRTEIERAHLKHLLDKDDMEIRDLQYEFLEKGDLEDGKQRERKFRWTDVDDAWGDDHAMMGDFDGDGVGEEETEEDAKQRIAEIERRKWINENSQMLEATEEESQRSMFENSKFLKLGRTTKKKIESFIENSSSSFMMMNESSNSVQQDASFSALIKSKITGNPQSFLSASKLTNNAISKDEEDSVKLSSKSQPLFASPDDPCSKMKRGSFLSRGSPSLTRLAEITKLNVPKANDITSNVKNNSRNFVFSVITPPDQASKQNNKAAKRPAHSQGAQPKKFVKMDRSFSNMDDSSKDASIFKWF</sequence>
<feature type="compositionally biased region" description="Basic and acidic residues" evidence="4">
    <location>
        <begin position="221"/>
        <end position="253"/>
    </location>
</feature>
<keyword evidence="3" id="KW-0539">Nucleus</keyword>
<feature type="compositionally biased region" description="Basic residues" evidence="4">
    <location>
        <begin position="211"/>
        <end position="220"/>
    </location>
</feature>
<feature type="compositionally biased region" description="Polar residues" evidence="4">
    <location>
        <begin position="129"/>
        <end position="139"/>
    </location>
</feature>
<feature type="compositionally biased region" description="Basic and acidic residues" evidence="4">
    <location>
        <begin position="93"/>
        <end position="103"/>
    </location>
</feature>
<dbReference type="InterPro" id="IPR024146">
    <property type="entry name" value="Claspin"/>
</dbReference>